<evidence type="ECO:0000256" key="3">
    <source>
        <dbReference type="ARBA" id="ARBA00023163"/>
    </source>
</evidence>
<dbReference type="InterPro" id="IPR009057">
    <property type="entry name" value="Homeodomain-like_sf"/>
</dbReference>
<organism evidence="6">
    <name type="scientific">Siphoviridae sp. ctBLh2</name>
    <dbReference type="NCBI Taxonomy" id="2827803"/>
    <lineage>
        <taxon>Viruses</taxon>
        <taxon>Duplodnaviria</taxon>
        <taxon>Heunggongvirae</taxon>
        <taxon>Uroviricota</taxon>
        <taxon>Caudoviricetes</taxon>
    </lineage>
</organism>
<feature type="compositionally biased region" description="Low complexity" evidence="4">
    <location>
        <begin position="290"/>
        <end position="303"/>
    </location>
</feature>
<evidence type="ECO:0000313" key="6">
    <source>
        <dbReference type="EMBL" id="DAF45272.1"/>
    </source>
</evidence>
<keyword evidence="1" id="KW-0805">Transcription regulation</keyword>
<dbReference type="GO" id="GO:0043565">
    <property type="term" value="F:sequence-specific DNA binding"/>
    <property type="evidence" value="ECO:0007669"/>
    <property type="project" value="InterPro"/>
</dbReference>
<evidence type="ECO:0000259" key="5">
    <source>
        <dbReference type="PROSITE" id="PS01124"/>
    </source>
</evidence>
<keyword evidence="2 6" id="KW-0238">DNA-binding</keyword>
<dbReference type="InterPro" id="IPR003313">
    <property type="entry name" value="AraC-bd"/>
</dbReference>
<reference evidence="6" key="1">
    <citation type="journal article" date="2021" name="Proc. Natl. Acad. Sci. U.S.A.">
        <title>A Catalog of Tens of Thousands of Viruses from Human Metagenomes Reveals Hidden Associations with Chronic Diseases.</title>
        <authorList>
            <person name="Tisza M.J."/>
            <person name="Buck C.B."/>
        </authorList>
    </citation>
    <scope>NUCLEOTIDE SEQUENCE</scope>
    <source>
        <strain evidence="6">CtBLh2</strain>
    </source>
</reference>
<dbReference type="Pfam" id="PF02311">
    <property type="entry name" value="AraC_binding"/>
    <property type="match status" value="1"/>
</dbReference>
<dbReference type="Pfam" id="PF12833">
    <property type="entry name" value="HTH_18"/>
    <property type="match status" value="1"/>
</dbReference>
<feature type="region of interest" description="Disordered" evidence="4">
    <location>
        <begin position="281"/>
        <end position="312"/>
    </location>
</feature>
<dbReference type="InterPro" id="IPR037923">
    <property type="entry name" value="HTH-like"/>
</dbReference>
<dbReference type="EMBL" id="BK032514">
    <property type="protein sequence ID" value="DAF45272.1"/>
    <property type="molecule type" value="Genomic_DNA"/>
</dbReference>
<dbReference type="PANTHER" id="PTHR43280">
    <property type="entry name" value="ARAC-FAMILY TRANSCRIPTIONAL REGULATOR"/>
    <property type="match status" value="1"/>
</dbReference>
<dbReference type="SUPFAM" id="SSF51215">
    <property type="entry name" value="Regulatory protein AraC"/>
    <property type="match status" value="1"/>
</dbReference>
<feature type="domain" description="HTH araC/xylS-type" evidence="5">
    <location>
        <begin position="184"/>
        <end position="282"/>
    </location>
</feature>
<dbReference type="InterPro" id="IPR018060">
    <property type="entry name" value="HTH_AraC"/>
</dbReference>
<accession>A0A8S5S2Y2</accession>
<dbReference type="SMART" id="SM00342">
    <property type="entry name" value="HTH_ARAC"/>
    <property type="match status" value="1"/>
</dbReference>
<sequence>MKNSMNSSAQQPMIVKYLESLHNGIQSQILSRYAIGYILRGTKYIYDGDKRQTLARGDVFYLGLGHHYIENVPDGSQPYEEVLFYYTPEDLQRILMHLNITYGLNISNEHSCENCRNRTHVAMPAWNSLRNFFVNTNNYLRDEEFRHDETAENIKMTELIYLIASHEDCCIKSKLLSNVDAAKENFEQIVYDHIFKDISIEELARLTHRSLTSFKKEFRRHFQMPPHKWFIRQRLMHSRLLLISTSKSISEIGNECTFPNTSHFIKLFKKEYQMTPATYRHRHQNSQTDEVPAAAGEEAPVPEKAAESGAER</sequence>
<protein>
    <submittedName>
        <fullName evidence="6">AraC-type DNA-binding domain-containing protein</fullName>
    </submittedName>
</protein>
<evidence type="ECO:0000256" key="4">
    <source>
        <dbReference type="SAM" id="MobiDB-lite"/>
    </source>
</evidence>
<dbReference type="Gene3D" id="1.10.10.60">
    <property type="entry name" value="Homeodomain-like"/>
    <property type="match status" value="1"/>
</dbReference>
<dbReference type="PROSITE" id="PS01124">
    <property type="entry name" value="HTH_ARAC_FAMILY_2"/>
    <property type="match status" value="1"/>
</dbReference>
<dbReference type="GO" id="GO:0003700">
    <property type="term" value="F:DNA-binding transcription factor activity"/>
    <property type="evidence" value="ECO:0007669"/>
    <property type="project" value="InterPro"/>
</dbReference>
<name>A0A8S5S2Y2_9CAUD</name>
<dbReference type="SUPFAM" id="SSF46689">
    <property type="entry name" value="Homeodomain-like"/>
    <property type="match status" value="2"/>
</dbReference>
<keyword evidence="3" id="KW-0804">Transcription</keyword>
<evidence type="ECO:0000256" key="2">
    <source>
        <dbReference type="ARBA" id="ARBA00023125"/>
    </source>
</evidence>
<evidence type="ECO:0000256" key="1">
    <source>
        <dbReference type="ARBA" id="ARBA00023015"/>
    </source>
</evidence>
<dbReference type="PANTHER" id="PTHR43280:SF34">
    <property type="entry name" value="ARAC-FAMILY TRANSCRIPTIONAL REGULATOR"/>
    <property type="match status" value="1"/>
</dbReference>
<proteinExistence type="predicted"/>